<sequence>MAQARPARLGGDVQDVEAVAHAEPYRRSGPSRVRGHCRPAQFVLVPTADLIARIERPAGERDRREAANHAKGNRAKGLRVTLGVLSDAQSAGKGGVRGCGVAQGCSPIAERTGARGMECQSQRVRHP</sequence>
<evidence type="ECO:0008006" key="4">
    <source>
        <dbReference type="Google" id="ProtNLM"/>
    </source>
</evidence>
<dbReference type="EMBL" id="BAABDE010000017">
    <property type="protein sequence ID" value="GAA3802030.1"/>
    <property type="molecule type" value="Genomic_DNA"/>
</dbReference>
<feature type="compositionally biased region" description="Basic and acidic residues" evidence="1">
    <location>
        <begin position="55"/>
        <end position="68"/>
    </location>
</feature>
<gene>
    <name evidence="2" type="ORF">GCM10022403_040340</name>
</gene>
<evidence type="ECO:0000313" key="3">
    <source>
        <dbReference type="Proteomes" id="UP001501009"/>
    </source>
</evidence>
<reference evidence="3" key="1">
    <citation type="journal article" date="2019" name="Int. J. Syst. Evol. Microbiol.">
        <title>The Global Catalogue of Microorganisms (GCM) 10K type strain sequencing project: providing services to taxonomists for standard genome sequencing and annotation.</title>
        <authorList>
            <consortium name="The Broad Institute Genomics Platform"/>
            <consortium name="The Broad Institute Genome Sequencing Center for Infectious Disease"/>
            <person name="Wu L."/>
            <person name="Ma J."/>
        </authorList>
    </citation>
    <scope>NUCLEOTIDE SEQUENCE [LARGE SCALE GENOMIC DNA]</scope>
    <source>
        <strain evidence="3">JCM 17138</strain>
    </source>
</reference>
<name>A0ABP7HYS0_9ACTN</name>
<evidence type="ECO:0000313" key="2">
    <source>
        <dbReference type="EMBL" id="GAA3802030.1"/>
    </source>
</evidence>
<evidence type="ECO:0000256" key="1">
    <source>
        <dbReference type="SAM" id="MobiDB-lite"/>
    </source>
</evidence>
<feature type="region of interest" description="Disordered" evidence="1">
    <location>
        <begin position="55"/>
        <end position="74"/>
    </location>
</feature>
<organism evidence="2 3">
    <name type="scientific">Streptomyces coacervatus</name>
    <dbReference type="NCBI Taxonomy" id="647381"/>
    <lineage>
        <taxon>Bacteria</taxon>
        <taxon>Bacillati</taxon>
        <taxon>Actinomycetota</taxon>
        <taxon>Actinomycetes</taxon>
        <taxon>Kitasatosporales</taxon>
        <taxon>Streptomycetaceae</taxon>
        <taxon>Streptomyces</taxon>
    </lineage>
</organism>
<comment type="caution">
    <text evidence="2">The sequence shown here is derived from an EMBL/GenBank/DDBJ whole genome shotgun (WGS) entry which is preliminary data.</text>
</comment>
<keyword evidence="3" id="KW-1185">Reference proteome</keyword>
<accession>A0ABP7HYS0</accession>
<dbReference type="Proteomes" id="UP001501009">
    <property type="component" value="Unassembled WGS sequence"/>
</dbReference>
<protein>
    <recommendedName>
        <fullName evidence="4">Transposase</fullName>
    </recommendedName>
</protein>
<proteinExistence type="predicted"/>